<sequence>MSHPGVVYIGAAVAFILTLAYSYARRRYAIPLPPGPKPWPIIGNLFDMPTKFEWEQYASWGREFNSSVVHLCVAGQSIIVLNSYDDCIELLEKRSKLYSSRRARRRLVHGMMHKTASAQYHPLELKATHSFLRAMLAAGEDDLECELRHMAAIVILGAAYGLDIPTKDDPHVVEAEAALRIISEVSMPGNYLVNVLPFLKHLPEWFPGADFQRQAREWGDTVQCVVEKPFQEVKQRTIPLMPSFTSIALEKGVEDDIIRDAAGTMYNAGTDTTMVTVENFILAALDNPSLQTRAQAELDSVLGPLQTSSGLPGRLPEMSDESQLPFVTALVMETFRWKAVTPIALPHMYSGEQPDIYKSYAIPRGSIVIPNVWAMLRDESIYPEPDVFKPERFLNADGTLNTSVRNPDEIAFGFGRRICPGRRMAYASTWIMVASILRVYSIEKVKGPDGAFIEPSYEWKSGLIPTPKPFKCHFVPRGAEAVALIRSTEFMHG</sequence>
<name>D8QCV5_SCHCM</name>
<dbReference type="InterPro" id="IPR036396">
    <property type="entry name" value="Cyt_P450_sf"/>
</dbReference>
<dbReference type="HOGENOM" id="CLU_001570_2_3_1"/>
<dbReference type="GO" id="GO:0005506">
    <property type="term" value="F:iron ion binding"/>
    <property type="evidence" value="ECO:0007669"/>
    <property type="project" value="InterPro"/>
</dbReference>
<dbReference type="InParanoid" id="D8QCV5"/>
<comment type="similarity">
    <text evidence="3 10">Belongs to the cytochrome P450 family.</text>
</comment>
<dbReference type="AlphaFoldDB" id="D8QCV5"/>
<evidence type="ECO:0000256" key="3">
    <source>
        <dbReference type="ARBA" id="ARBA00010617"/>
    </source>
</evidence>
<dbReference type="PROSITE" id="PS00086">
    <property type="entry name" value="CYTOCHROME_P450"/>
    <property type="match status" value="1"/>
</dbReference>
<dbReference type="GO" id="GO:0016705">
    <property type="term" value="F:oxidoreductase activity, acting on paired donors, with incorporation or reduction of molecular oxygen"/>
    <property type="evidence" value="ECO:0007669"/>
    <property type="project" value="InterPro"/>
</dbReference>
<evidence type="ECO:0000256" key="7">
    <source>
        <dbReference type="ARBA" id="ARBA00023004"/>
    </source>
</evidence>
<evidence type="ECO:0000256" key="10">
    <source>
        <dbReference type="RuleBase" id="RU000461"/>
    </source>
</evidence>
<evidence type="ECO:0000313" key="12">
    <source>
        <dbReference type="EMBL" id="EFI94995.1"/>
    </source>
</evidence>
<reference evidence="12 13" key="1">
    <citation type="journal article" date="2010" name="Nat. Biotechnol.">
        <title>Genome sequence of the model mushroom Schizophyllum commune.</title>
        <authorList>
            <person name="Ohm R.A."/>
            <person name="de Jong J.F."/>
            <person name="Lugones L.G."/>
            <person name="Aerts A."/>
            <person name="Kothe E."/>
            <person name="Stajich J.E."/>
            <person name="de Vries R.P."/>
            <person name="Record E."/>
            <person name="Levasseur A."/>
            <person name="Baker S.E."/>
            <person name="Bartholomew K.A."/>
            <person name="Coutinho P.M."/>
            <person name="Erdmann S."/>
            <person name="Fowler T.J."/>
            <person name="Gathman A.C."/>
            <person name="Lombard V."/>
            <person name="Henrissat B."/>
            <person name="Knabe N."/>
            <person name="Kuees U."/>
            <person name="Lilly W.W."/>
            <person name="Lindquist E."/>
            <person name="Lucas S."/>
            <person name="Magnuson J.K."/>
            <person name="Piumi F."/>
            <person name="Raudaskoski M."/>
            <person name="Salamov A."/>
            <person name="Schmutz J."/>
            <person name="Schwarze F.W.M.R."/>
            <person name="vanKuyk P.A."/>
            <person name="Horton J.S."/>
            <person name="Grigoriev I.V."/>
            <person name="Woesten H.A.B."/>
        </authorList>
    </citation>
    <scope>NUCLEOTIDE SEQUENCE [LARGE SCALE GENOMIC DNA]</scope>
    <source>
        <strain evidence="13">H4-8 / FGSC 9210</strain>
    </source>
</reference>
<dbReference type="InterPro" id="IPR050364">
    <property type="entry name" value="Cytochrome_P450_fung"/>
</dbReference>
<accession>D8QCV5</accession>
<keyword evidence="7 9" id="KW-0408">Iron</keyword>
<keyword evidence="6 10" id="KW-0560">Oxidoreductase</keyword>
<evidence type="ECO:0000256" key="9">
    <source>
        <dbReference type="PIRSR" id="PIRSR602401-1"/>
    </source>
</evidence>
<organism evidence="13">
    <name type="scientific">Schizophyllum commune (strain H4-8 / FGSC 9210)</name>
    <name type="common">Split gill fungus</name>
    <dbReference type="NCBI Taxonomy" id="578458"/>
    <lineage>
        <taxon>Eukaryota</taxon>
        <taxon>Fungi</taxon>
        <taxon>Dikarya</taxon>
        <taxon>Basidiomycota</taxon>
        <taxon>Agaricomycotina</taxon>
        <taxon>Agaricomycetes</taxon>
        <taxon>Agaricomycetidae</taxon>
        <taxon>Agaricales</taxon>
        <taxon>Schizophyllaceae</taxon>
        <taxon>Schizophyllum</taxon>
    </lineage>
</organism>
<dbReference type="PANTHER" id="PTHR46300">
    <property type="entry name" value="P450, PUTATIVE (EUROFUNG)-RELATED-RELATED"/>
    <property type="match status" value="1"/>
</dbReference>
<dbReference type="GO" id="GO:0020037">
    <property type="term" value="F:heme binding"/>
    <property type="evidence" value="ECO:0007669"/>
    <property type="project" value="InterPro"/>
</dbReference>
<evidence type="ECO:0000256" key="6">
    <source>
        <dbReference type="ARBA" id="ARBA00023002"/>
    </source>
</evidence>
<dbReference type="InterPro" id="IPR002401">
    <property type="entry name" value="Cyt_P450_E_grp-I"/>
</dbReference>
<keyword evidence="11" id="KW-1133">Transmembrane helix</keyword>
<evidence type="ECO:0000256" key="11">
    <source>
        <dbReference type="SAM" id="Phobius"/>
    </source>
</evidence>
<keyword evidence="11" id="KW-0812">Transmembrane</keyword>
<keyword evidence="11" id="KW-0472">Membrane</keyword>
<evidence type="ECO:0000256" key="4">
    <source>
        <dbReference type="ARBA" id="ARBA00022617"/>
    </source>
</evidence>
<comment type="pathway">
    <text evidence="2">Secondary metabolite biosynthesis.</text>
</comment>
<dbReference type="GO" id="GO:0004497">
    <property type="term" value="F:monooxygenase activity"/>
    <property type="evidence" value="ECO:0007669"/>
    <property type="project" value="UniProtKB-KW"/>
</dbReference>
<dbReference type="Proteomes" id="UP000007431">
    <property type="component" value="Unassembled WGS sequence"/>
</dbReference>
<dbReference type="SUPFAM" id="SSF48264">
    <property type="entry name" value="Cytochrome P450"/>
    <property type="match status" value="1"/>
</dbReference>
<keyword evidence="4 9" id="KW-0349">Heme</keyword>
<proteinExistence type="inferred from homology"/>
<evidence type="ECO:0008006" key="14">
    <source>
        <dbReference type="Google" id="ProtNLM"/>
    </source>
</evidence>
<evidence type="ECO:0000256" key="5">
    <source>
        <dbReference type="ARBA" id="ARBA00022723"/>
    </source>
</evidence>
<gene>
    <name evidence="12" type="ORF">SCHCODRAFT_16974</name>
</gene>
<evidence type="ECO:0000313" key="13">
    <source>
        <dbReference type="Proteomes" id="UP000007431"/>
    </source>
</evidence>
<evidence type="ECO:0000256" key="1">
    <source>
        <dbReference type="ARBA" id="ARBA00001971"/>
    </source>
</evidence>
<keyword evidence="5 9" id="KW-0479">Metal-binding</keyword>
<dbReference type="Gene3D" id="1.10.630.10">
    <property type="entry name" value="Cytochrome P450"/>
    <property type="match status" value="1"/>
</dbReference>
<comment type="cofactor">
    <cofactor evidence="1 9">
        <name>heme</name>
        <dbReference type="ChEBI" id="CHEBI:30413"/>
    </cofactor>
</comment>
<protein>
    <recommendedName>
        <fullName evidence="14">Cytochrome P450</fullName>
    </recommendedName>
</protein>
<evidence type="ECO:0000256" key="8">
    <source>
        <dbReference type="ARBA" id="ARBA00023033"/>
    </source>
</evidence>
<dbReference type="InterPro" id="IPR017972">
    <property type="entry name" value="Cyt_P450_CS"/>
</dbReference>
<dbReference type="VEuPathDB" id="FungiDB:SCHCODRAFT_02635487"/>
<dbReference type="Pfam" id="PF00067">
    <property type="entry name" value="p450"/>
    <property type="match status" value="1"/>
</dbReference>
<dbReference type="PRINTS" id="PR00463">
    <property type="entry name" value="EP450I"/>
</dbReference>
<dbReference type="CDD" id="cd11065">
    <property type="entry name" value="CYP64-like"/>
    <property type="match status" value="1"/>
</dbReference>
<feature type="binding site" description="axial binding residue" evidence="9">
    <location>
        <position position="419"/>
    </location>
    <ligand>
        <name>heme</name>
        <dbReference type="ChEBI" id="CHEBI:30413"/>
    </ligand>
    <ligandPart>
        <name>Fe</name>
        <dbReference type="ChEBI" id="CHEBI:18248"/>
    </ligandPart>
</feature>
<dbReference type="InterPro" id="IPR001128">
    <property type="entry name" value="Cyt_P450"/>
</dbReference>
<dbReference type="EMBL" id="GL377309">
    <property type="protein sequence ID" value="EFI94995.1"/>
    <property type="molecule type" value="Genomic_DNA"/>
</dbReference>
<dbReference type="PANTHER" id="PTHR46300:SF7">
    <property type="entry name" value="P450, PUTATIVE (EUROFUNG)-RELATED"/>
    <property type="match status" value="1"/>
</dbReference>
<dbReference type="eggNOG" id="KOG0156">
    <property type="taxonomic scope" value="Eukaryota"/>
</dbReference>
<keyword evidence="8 10" id="KW-0503">Monooxygenase</keyword>
<keyword evidence="13" id="KW-1185">Reference proteome</keyword>
<dbReference type="OMA" id="MISEYAL"/>
<evidence type="ECO:0000256" key="2">
    <source>
        <dbReference type="ARBA" id="ARBA00005179"/>
    </source>
</evidence>
<feature type="transmembrane region" description="Helical" evidence="11">
    <location>
        <begin position="6"/>
        <end position="24"/>
    </location>
</feature>